<dbReference type="Pfam" id="PF00756">
    <property type="entry name" value="Esterase"/>
    <property type="match status" value="1"/>
</dbReference>
<gene>
    <name evidence="1" type="ORF">ABNN70_07060</name>
</gene>
<keyword evidence="1" id="KW-0378">Hydrolase</keyword>
<dbReference type="EMBL" id="CP159510">
    <property type="protein sequence ID" value="XCJ18192.1"/>
    <property type="molecule type" value="Genomic_DNA"/>
</dbReference>
<proteinExistence type="predicted"/>
<dbReference type="SUPFAM" id="SSF53474">
    <property type="entry name" value="alpha/beta-Hydrolases"/>
    <property type="match status" value="1"/>
</dbReference>
<protein>
    <submittedName>
        <fullName evidence="1">Alpha/beta hydrolase-fold protein</fullName>
    </submittedName>
</protein>
<reference evidence="1" key="1">
    <citation type="submission" date="2024-06" db="EMBL/GenBank/DDBJ databases">
        <authorList>
            <person name="Fan A."/>
            <person name="Zhang F.Y."/>
            <person name="Zhang L."/>
        </authorList>
    </citation>
    <scope>NUCLEOTIDE SEQUENCE</scope>
    <source>
        <strain evidence="1">Y61</strain>
    </source>
</reference>
<name>A0AAU8IIP2_9BACL</name>
<dbReference type="Gene3D" id="3.40.50.1820">
    <property type="entry name" value="alpha/beta hydrolase"/>
    <property type="match status" value="1"/>
</dbReference>
<dbReference type="InterPro" id="IPR029058">
    <property type="entry name" value="AB_hydrolase_fold"/>
</dbReference>
<dbReference type="RefSeq" id="WP_353949264.1">
    <property type="nucleotide sequence ID" value="NZ_CP159510.1"/>
</dbReference>
<sequence>MALMTTRFYSETLQLDTTVNIIIPDKLQKDHPLAVLYLLHGLSDDSSTWLMHSSVLRYAENRPFLIIMPDVHRSFYTDMAFGNHYWTYLTKELPEKVNLLPLKWQASFPYSKTQVLFTKQESPIRMESTFGERISHLRDHQLEACPSLKQRG</sequence>
<dbReference type="AlphaFoldDB" id="A0AAU8IIP2"/>
<dbReference type="InterPro" id="IPR000801">
    <property type="entry name" value="Esterase-like"/>
</dbReference>
<organism evidence="1">
    <name type="scientific">Sporolactobacillus sp. Y61</name>
    <dbReference type="NCBI Taxonomy" id="3160863"/>
    <lineage>
        <taxon>Bacteria</taxon>
        <taxon>Bacillati</taxon>
        <taxon>Bacillota</taxon>
        <taxon>Bacilli</taxon>
        <taxon>Bacillales</taxon>
        <taxon>Sporolactobacillaceae</taxon>
        <taxon>Sporolactobacillus</taxon>
    </lineage>
</organism>
<evidence type="ECO:0000313" key="1">
    <source>
        <dbReference type="EMBL" id="XCJ18192.1"/>
    </source>
</evidence>
<dbReference type="GO" id="GO:0016787">
    <property type="term" value="F:hydrolase activity"/>
    <property type="evidence" value="ECO:0007669"/>
    <property type="project" value="UniProtKB-KW"/>
</dbReference>
<accession>A0AAU8IIP2</accession>